<evidence type="ECO:0000313" key="6">
    <source>
        <dbReference type="Proteomes" id="UP000237438"/>
    </source>
</evidence>
<evidence type="ECO:0000256" key="2">
    <source>
        <dbReference type="ARBA" id="ARBA00010878"/>
    </source>
</evidence>
<dbReference type="CDD" id="cd23339">
    <property type="entry name" value="beta-trefoil_FSCN_fungal_FRG1-like"/>
    <property type="match status" value="1"/>
</dbReference>
<dbReference type="GO" id="GO:0005730">
    <property type="term" value="C:nucleolus"/>
    <property type="evidence" value="ECO:0007669"/>
    <property type="project" value="UniProtKB-SubCell"/>
</dbReference>
<sequence>MVKALSFKGDKKVKKRKRVDIDAKFGDAIASDPKRNQVSILGDDAVAEDDSWISAEVTEDILGPILIILPSETCSCLACDTNGKVFTSTMENIIDNNPATAEPHEVRQVWVASRVAFTETFSLKGHNGKYLSCDKFGLLSCCAEAVSPLESFLIIPTADTPGTFQIQTLRETFLTIKSCVSGTATKSITSNEIRGDSQEITFNTTFRIRMQARFKPKYKASKQEKAREKISRKEIEEAIGRRPNDDEVKRLKKARREGNYHETLLLVKIKNKHDKYS</sequence>
<dbReference type="GO" id="GO:0071013">
    <property type="term" value="C:catalytic step 2 spliceosome"/>
    <property type="evidence" value="ECO:0007669"/>
    <property type="project" value="TreeGrafter"/>
</dbReference>
<proteinExistence type="inferred from homology"/>
<feature type="compositionally biased region" description="Basic and acidic residues" evidence="4">
    <location>
        <begin position="221"/>
        <end position="249"/>
    </location>
</feature>
<feature type="region of interest" description="Disordered" evidence="4">
    <location>
        <begin position="220"/>
        <end position="254"/>
    </location>
</feature>
<dbReference type="STRING" id="225359.A0A2S4PRH1"/>
<dbReference type="Proteomes" id="UP000237438">
    <property type="component" value="Unassembled WGS sequence"/>
</dbReference>
<dbReference type="PANTHER" id="PTHR12928">
    <property type="entry name" value="FRG1 PROTEIN"/>
    <property type="match status" value="1"/>
</dbReference>
<comment type="subcellular location">
    <subcellularLocation>
        <location evidence="1">Nucleus</location>
        <location evidence="1">Nucleolus</location>
    </subcellularLocation>
</comment>
<evidence type="ECO:0000256" key="1">
    <source>
        <dbReference type="ARBA" id="ARBA00004604"/>
    </source>
</evidence>
<comment type="similarity">
    <text evidence="2">Belongs to the FRG1 family.</text>
</comment>
<dbReference type="PANTHER" id="PTHR12928:SF0">
    <property type="entry name" value="FSHD REGION GENE 1"/>
    <property type="match status" value="1"/>
</dbReference>
<evidence type="ECO:0000256" key="3">
    <source>
        <dbReference type="ARBA" id="ARBA00023242"/>
    </source>
</evidence>
<dbReference type="AlphaFoldDB" id="A0A2S4PRH1"/>
<protein>
    <recommendedName>
        <fullName evidence="7">Actin-crosslinking protein</fullName>
    </recommendedName>
</protein>
<organism evidence="5 6">
    <name type="scientific">Erysiphe pulchra</name>
    <dbReference type="NCBI Taxonomy" id="225359"/>
    <lineage>
        <taxon>Eukaryota</taxon>
        <taxon>Fungi</taxon>
        <taxon>Dikarya</taxon>
        <taxon>Ascomycota</taxon>
        <taxon>Pezizomycotina</taxon>
        <taxon>Leotiomycetes</taxon>
        <taxon>Erysiphales</taxon>
        <taxon>Erysiphaceae</taxon>
        <taxon>Erysiphe</taxon>
    </lineage>
</organism>
<keyword evidence="6" id="KW-1185">Reference proteome</keyword>
<accession>A0A2S4PRH1</accession>
<dbReference type="InterPro" id="IPR008999">
    <property type="entry name" value="Actin-crosslinking"/>
</dbReference>
<reference evidence="5 6" key="1">
    <citation type="submission" date="2017-10" db="EMBL/GenBank/DDBJ databases">
        <title>Development of genomic resources for the powdery mildew, Erysiphe pulchra.</title>
        <authorList>
            <person name="Wadl P.A."/>
            <person name="Mack B.M."/>
            <person name="Moore G."/>
            <person name="Beltz S.B."/>
        </authorList>
    </citation>
    <scope>NUCLEOTIDE SEQUENCE [LARGE SCALE GENOMIC DNA]</scope>
    <source>
        <strain evidence="5">Cflorida</strain>
    </source>
</reference>
<gene>
    <name evidence="5" type="ORF">EPUL_002030</name>
</gene>
<keyword evidence="3" id="KW-0539">Nucleus</keyword>
<dbReference type="OrthoDB" id="5539371at2759"/>
<dbReference type="SUPFAM" id="SSF50405">
    <property type="entry name" value="Actin-crosslinking proteins"/>
    <property type="match status" value="1"/>
</dbReference>
<dbReference type="Pfam" id="PF06229">
    <property type="entry name" value="FRG1"/>
    <property type="match status" value="1"/>
</dbReference>
<evidence type="ECO:0000256" key="4">
    <source>
        <dbReference type="SAM" id="MobiDB-lite"/>
    </source>
</evidence>
<evidence type="ECO:0008006" key="7">
    <source>
        <dbReference type="Google" id="ProtNLM"/>
    </source>
</evidence>
<comment type="caution">
    <text evidence="5">The sequence shown here is derived from an EMBL/GenBank/DDBJ whole genome shotgun (WGS) entry which is preliminary data.</text>
</comment>
<dbReference type="Gene3D" id="2.80.10.50">
    <property type="match status" value="1"/>
</dbReference>
<dbReference type="EMBL" id="PEDP01000924">
    <property type="protein sequence ID" value="POS84637.1"/>
    <property type="molecule type" value="Genomic_DNA"/>
</dbReference>
<evidence type="ECO:0000313" key="5">
    <source>
        <dbReference type="EMBL" id="POS84637.1"/>
    </source>
</evidence>
<dbReference type="InterPro" id="IPR010414">
    <property type="entry name" value="FRG1"/>
</dbReference>
<dbReference type="GO" id="GO:0051015">
    <property type="term" value="F:actin filament binding"/>
    <property type="evidence" value="ECO:0007669"/>
    <property type="project" value="TreeGrafter"/>
</dbReference>
<name>A0A2S4PRH1_9PEZI</name>